<dbReference type="InterPro" id="IPR005829">
    <property type="entry name" value="Sugar_transporter_CS"/>
</dbReference>
<evidence type="ECO:0000256" key="2">
    <source>
        <dbReference type="ARBA" id="ARBA00008240"/>
    </source>
</evidence>
<evidence type="ECO:0000256" key="8">
    <source>
        <dbReference type="ARBA" id="ARBA00023136"/>
    </source>
</evidence>
<feature type="transmembrane region" description="Helical" evidence="11">
    <location>
        <begin position="404"/>
        <end position="425"/>
    </location>
</feature>
<reference evidence="13" key="1">
    <citation type="journal article" date="2014" name="Int. J. Syst. Evol. Microbiol.">
        <title>Complete genome sequence of Corynebacterium casei LMG S-19264T (=DSM 44701T), isolated from a smear-ripened cheese.</title>
        <authorList>
            <consortium name="US DOE Joint Genome Institute (JGI-PGF)"/>
            <person name="Walter F."/>
            <person name="Albersmeier A."/>
            <person name="Kalinowski J."/>
            <person name="Ruckert C."/>
        </authorList>
    </citation>
    <scope>NUCLEOTIDE SEQUENCE</scope>
    <source>
        <strain evidence="13">CGMCC 1.12785</strain>
    </source>
</reference>
<comment type="caution">
    <text evidence="13">The sequence shown here is derived from an EMBL/GenBank/DDBJ whole genome shotgun (WGS) entry which is preliminary data.</text>
</comment>
<accession>A0A8J2XMD8</accession>
<feature type="transmembrane region" description="Helical" evidence="11">
    <location>
        <begin position="283"/>
        <end position="301"/>
    </location>
</feature>
<comment type="similarity">
    <text evidence="2">Belongs to the major facilitator superfamily. Metabolite:H+ Symporter (MHS) family (TC 2.A.1.6) family.</text>
</comment>
<dbReference type="FunFam" id="1.20.1250.20:FF:000001">
    <property type="entry name" value="Dicarboxylate MFS transporter"/>
    <property type="match status" value="1"/>
</dbReference>
<dbReference type="PANTHER" id="PTHR43045">
    <property type="entry name" value="SHIKIMATE TRANSPORTER"/>
    <property type="match status" value="1"/>
</dbReference>
<feature type="transmembrane region" description="Helical" evidence="11">
    <location>
        <begin position="259"/>
        <end position="277"/>
    </location>
</feature>
<dbReference type="Pfam" id="PF07690">
    <property type="entry name" value="MFS_1"/>
    <property type="match status" value="1"/>
</dbReference>
<name>A0A8J2XMD8_9MICO</name>
<evidence type="ECO:0000256" key="9">
    <source>
        <dbReference type="ARBA" id="ARBA00037295"/>
    </source>
</evidence>
<feature type="transmembrane region" description="Helical" evidence="11">
    <location>
        <begin position="338"/>
        <end position="356"/>
    </location>
</feature>
<keyword evidence="3" id="KW-0813">Transport</keyword>
<dbReference type="Proteomes" id="UP000616114">
    <property type="component" value="Unassembled WGS sequence"/>
</dbReference>
<feature type="transmembrane region" description="Helical" evidence="11">
    <location>
        <begin position="59"/>
        <end position="79"/>
    </location>
</feature>
<comment type="subcellular location">
    <subcellularLocation>
        <location evidence="1">Cell membrane</location>
        <topology evidence="1">Multi-pass membrane protein</topology>
    </subcellularLocation>
</comment>
<evidence type="ECO:0000256" key="4">
    <source>
        <dbReference type="ARBA" id="ARBA00022475"/>
    </source>
</evidence>
<dbReference type="InterPro" id="IPR020846">
    <property type="entry name" value="MFS_dom"/>
</dbReference>
<dbReference type="RefSeq" id="WP_188551804.1">
    <property type="nucleotide sequence ID" value="NZ_BMFY01000017.1"/>
</dbReference>
<keyword evidence="14" id="KW-1185">Reference proteome</keyword>
<keyword evidence="8 11" id="KW-0472">Membrane</keyword>
<dbReference type="PROSITE" id="PS00217">
    <property type="entry name" value="SUGAR_TRANSPORT_2"/>
    <property type="match status" value="1"/>
</dbReference>
<reference evidence="13" key="2">
    <citation type="submission" date="2020-09" db="EMBL/GenBank/DDBJ databases">
        <authorList>
            <person name="Sun Q."/>
            <person name="Zhou Y."/>
        </authorList>
    </citation>
    <scope>NUCLEOTIDE SEQUENCE</scope>
    <source>
        <strain evidence="13">CGMCC 1.12785</strain>
    </source>
</reference>
<feature type="transmembrane region" description="Helical" evidence="11">
    <location>
        <begin position="124"/>
        <end position="146"/>
    </location>
</feature>
<dbReference type="GO" id="GO:0005886">
    <property type="term" value="C:plasma membrane"/>
    <property type="evidence" value="ECO:0007669"/>
    <property type="project" value="UniProtKB-SubCell"/>
</dbReference>
<feature type="transmembrane region" description="Helical" evidence="11">
    <location>
        <begin position="91"/>
        <end position="112"/>
    </location>
</feature>
<keyword evidence="5 11" id="KW-0812">Transmembrane</keyword>
<dbReference type="AlphaFoldDB" id="A0A8J2XMD8"/>
<dbReference type="SUPFAM" id="SSF103473">
    <property type="entry name" value="MFS general substrate transporter"/>
    <property type="match status" value="1"/>
</dbReference>
<evidence type="ECO:0000256" key="11">
    <source>
        <dbReference type="SAM" id="Phobius"/>
    </source>
</evidence>
<dbReference type="PROSITE" id="PS50850">
    <property type="entry name" value="MFS"/>
    <property type="match status" value="1"/>
</dbReference>
<evidence type="ECO:0000259" key="12">
    <source>
        <dbReference type="PROSITE" id="PS50850"/>
    </source>
</evidence>
<evidence type="ECO:0000313" key="14">
    <source>
        <dbReference type="Proteomes" id="UP000616114"/>
    </source>
</evidence>
<dbReference type="Gene3D" id="1.20.1250.20">
    <property type="entry name" value="MFS general substrate transporter like domains"/>
    <property type="match status" value="1"/>
</dbReference>
<feature type="transmembrane region" description="Helical" evidence="11">
    <location>
        <begin position="29"/>
        <end position="47"/>
    </location>
</feature>
<protein>
    <recommendedName>
        <fullName evidence="10">Putative proline/betaine transporter</fullName>
    </recommendedName>
</protein>
<keyword evidence="7 11" id="KW-1133">Transmembrane helix</keyword>
<feature type="transmembrane region" description="Helical" evidence="11">
    <location>
        <begin position="313"/>
        <end position="332"/>
    </location>
</feature>
<dbReference type="GO" id="GO:0015293">
    <property type="term" value="F:symporter activity"/>
    <property type="evidence" value="ECO:0007669"/>
    <property type="project" value="UniProtKB-KW"/>
</dbReference>
<comment type="function">
    <text evidence="9">May be a proton symporter involved in the uptake of osmolytes such as proline and glycine betaine.</text>
</comment>
<proteinExistence type="inferred from homology"/>
<feature type="transmembrane region" description="Helical" evidence="11">
    <location>
        <begin position="377"/>
        <end position="398"/>
    </location>
</feature>
<dbReference type="InterPro" id="IPR011701">
    <property type="entry name" value="MFS"/>
</dbReference>
<evidence type="ECO:0000256" key="7">
    <source>
        <dbReference type="ARBA" id="ARBA00022989"/>
    </source>
</evidence>
<evidence type="ECO:0000256" key="1">
    <source>
        <dbReference type="ARBA" id="ARBA00004651"/>
    </source>
</evidence>
<evidence type="ECO:0000313" key="13">
    <source>
        <dbReference type="EMBL" id="GGA25771.1"/>
    </source>
</evidence>
<feature type="transmembrane region" description="Helical" evidence="11">
    <location>
        <begin position="158"/>
        <end position="179"/>
    </location>
</feature>
<evidence type="ECO:0000256" key="10">
    <source>
        <dbReference type="ARBA" id="ARBA00039918"/>
    </source>
</evidence>
<dbReference type="InterPro" id="IPR005828">
    <property type="entry name" value="MFS_sugar_transport-like"/>
</dbReference>
<keyword evidence="6" id="KW-0769">Symport</keyword>
<evidence type="ECO:0000256" key="3">
    <source>
        <dbReference type="ARBA" id="ARBA00022448"/>
    </source>
</evidence>
<organism evidence="13 14">
    <name type="scientific">Sediminivirga luteola</name>
    <dbReference type="NCBI Taxonomy" id="1774748"/>
    <lineage>
        <taxon>Bacteria</taxon>
        <taxon>Bacillati</taxon>
        <taxon>Actinomycetota</taxon>
        <taxon>Actinomycetes</taxon>
        <taxon>Micrococcales</taxon>
        <taxon>Brevibacteriaceae</taxon>
        <taxon>Sediminivirga</taxon>
    </lineage>
</organism>
<keyword evidence="4" id="KW-1003">Cell membrane</keyword>
<sequence length="456" mass="49600">MSASPTAPSERTQLRRVVAASMAGTIVEWYEFFLYASAATLVFNVLFFPQSDNPLDNVILAFGTYAIGFVARPLGGIVFGHFGDKYGRKKLLQLSIILVGAATFLMGCIPSFDVVGYLAPITLVTLRFIQGFAVGGEWGGAVLLVAEHSPKDERGFWSSWPQAAVPLGNLLATAVLYVLNAVLSEEAFMSWGWRVGFWLSAVIVVIGYYIRTRVKDAPIFEAAKAEIQEGDAGYGVVEVFKRFPRGVFTAMGLRLMENIFYYILVTFTITYLTFSVQLGSSDVLGLLLIGHVIHAIVVPLIGRLTDIFGRKPIYGIGTALAATWGFFAFPLYDTGEPLNIGIALTAGLIFHGLMYAGQPAIMAEMFPTRMRYSGVSLGYQVTAIVAGSLAPIIATWLLSTYQSSLPIAIYLLIAAIITGVAVAAYRETRGVDLTTLDQADEDYRADLRAARGQENR</sequence>
<dbReference type="CDD" id="cd17369">
    <property type="entry name" value="MFS_ShiA_like"/>
    <property type="match status" value="1"/>
</dbReference>
<feature type="transmembrane region" description="Helical" evidence="11">
    <location>
        <begin position="191"/>
        <end position="210"/>
    </location>
</feature>
<dbReference type="InterPro" id="IPR036259">
    <property type="entry name" value="MFS_trans_sf"/>
</dbReference>
<feature type="domain" description="Major facilitator superfamily (MFS) profile" evidence="12">
    <location>
        <begin position="17"/>
        <end position="429"/>
    </location>
</feature>
<dbReference type="Pfam" id="PF00083">
    <property type="entry name" value="Sugar_tr"/>
    <property type="match status" value="1"/>
</dbReference>
<gene>
    <name evidence="13" type="ORF">GCM10011333_30900</name>
</gene>
<evidence type="ECO:0000256" key="5">
    <source>
        <dbReference type="ARBA" id="ARBA00022692"/>
    </source>
</evidence>
<dbReference type="EMBL" id="BMFY01000017">
    <property type="protein sequence ID" value="GGA25771.1"/>
    <property type="molecule type" value="Genomic_DNA"/>
</dbReference>
<evidence type="ECO:0000256" key="6">
    <source>
        <dbReference type="ARBA" id="ARBA00022847"/>
    </source>
</evidence>
<dbReference type="PANTHER" id="PTHR43045:SF1">
    <property type="entry name" value="SHIKIMATE TRANSPORTER"/>
    <property type="match status" value="1"/>
</dbReference>